<dbReference type="Pfam" id="PF02542">
    <property type="entry name" value="YgbB"/>
    <property type="match status" value="1"/>
</dbReference>
<feature type="site" description="Transition state stabilizer" evidence="14">
    <location>
        <position position="374"/>
    </location>
</feature>
<evidence type="ECO:0000256" key="6">
    <source>
        <dbReference type="ARBA" id="ARBA00008480"/>
    </source>
</evidence>
<dbReference type="PROSITE" id="PS01350">
    <property type="entry name" value="ISPF"/>
    <property type="match status" value="1"/>
</dbReference>
<dbReference type="EC" id="4.6.1.12" evidence="14"/>
<dbReference type="EMBL" id="JABEND010000002">
    <property type="protein sequence ID" value="NNG35000.1"/>
    <property type="molecule type" value="Genomic_DNA"/>
</dbReference>
<evidence type="ECO:0000256" key="11">
    <source>
        <dbReference type="ARBA" id="ARBA00023229"/>
    </source>
</evidence>
<dbReference type="EC" id="2.7.7.60" evidence="14"/>
<feature type="site" description="Transition state stabilizer" evidence="14">
    <location>
        <position position="21"/>
    </location>
</feature>
<feature type="binding site" evidence="14">
    <location>
        <begin position="278"/>
        <end position="279"/>
    </location>
    <ligand>
        <name>4-CDP-2-C-methyl-D-erythritol 2-phosphate</name>
        <dbReference type="ChEBI" id="CHEBI:57919"/>
    </ligand>
</feature>
<evidence type="ECO:0000256" key="2">
    <source>
        <dbReference type="ARBA" id="ARBA00001282"/>
    </source>
</evidence>
<comment type="similarity">
    <text evidence="14">In the N-terminal section; belongs to the IspD/TarI cytidylyltransferase family. IspD subfamily.</text>
</comment>
<comment type="cofactor">
    <cofactor evidence="3 14">
        <name>a divalent metal cation</name>
        <dbReference type="ChEBI" id="CHEBI:60240"/>
    </cofactor>
</comment>
<dbReference type="GO" id="GO:0019288">
    <property type="term" value="P:isopentenyl diphosphate biosynthetic process, methylerythritol 4-phosphate pathway"/>
    <property type="evidence" value="ECO:0007669"/>
    <property type="project" value="UniProtKB-UniRule"/>
</dbReference>
<dbReference type="FunFam" id="3.30.1330.50:FF:000003">
    <property type="entry name" value="2-C-methyl-D-erythritol 2,4-cyclodiphosphate synthase"/>
    <property type="match status" value="1"/>
</dbReference>
<keyword evidence="10 14" id="KW-0479">Metal-binding</keyword>
<dbReference type="HAMAP" id="MF_00107">
    <property type="entry name" value="IspF"/>
    <property type="match status" value="1"/>
</dbReference>
<proteinExistence type="inferred from homology"/>
<comment type="catalytic activity">
    <reaction evidence="1 14">
        <text>4-CDP-2-C-methyl-D-erythritol 2-phosphate = 2-C-methyl-D-erythritol 2,4-cyclic diphosphate + CMP</text>
        <dbReference type="Rhea" id="RHEA:23864"/>
        <dbReference type="ChEBI" id="CHEBI:57919"/>
        <dbReference type="ChEBI" id="CHEBI:58483"/>
        <dbReference type="ChEBI" id="CHEBI:60377"/>
        <dbReference type="EC" id="4.6.1.12"/>
    </reaction>
</comment>
<dbReference type="GO" id="GO:0050518">
    <property type="term" value="F:2-C-methyl-D-erythritol 4-phosphate cytidylyltransferase activity"/>
    <property type="evidence" value="ECO:0007669"/>
    <property type="project" value="UniProtKB-UniRule"/>
</dbReference>
<keyword evidence="13 14" id="KW-0511">Multifunctional enzyme</keyword>
<dbReference type="GO" id="GO:0016114">
    <property type="term" value="P:terpenoid biosynthetic process"/>
    <property type="evidence" value="ECO:0007669"/>
    <property type="project" value="InterPro"/>
</dbReference>
<feature type="binding site" evidence="14">
    <location>
        <position position="383"/>
    </location>
    <ligand>
        <name>4-CDP-2-C-methyl-D-erythritol 2-phosphate</name>
        <dbReference type="ChEBI" id="CHEBI:57919"/>
    </ligand>
</feature>
<dbReference type="InterPro" id="IPR050088">
    <property type="entry name" value="IspD/TarI_cytidylyltransf_bact"/>
</dbReference>
<keyword evidence="11 14" id="KW-0414">Isoprene biosynthesis</keyword>
<dbReference type="InterPro" id="IPR018294">
    <property type="entry name" value="ISPD_synthase_CS"/>
</dbReference>
<dbReference type="Pfam" id="PF01128">
    <property type="entry name" value="IspD"/>
    <property type="match status" value="1"/>
</dbReference>
<dbReference type="UniPathway" id="UPA00056">
    <property type="reaction ID" value="UER00093"/>
</dbReference>
<comment type="caution">
    <text evidence="16">The sequence shown here is derived from an EMBL/GenBank/DDBJ whole genome shotgun (WGS) entry which is preliminary data.</text>
</comment>
<dbReference type="PANTHER" id="PTHR32125">
    <property type="entry name" value="2-C-METHYL-D-ERYTHRITOL 4-PHOSPHATE CYTIDYLYLTRANSFERASE, CHLOROPLASTIC"/>
    <property type="match status" value="1"/>
</dbReference>
<feature type="site" description="Transition state stabilizer" evidence="14">
    <location>
        <position position="28"/>
    </location>
</feature>
<evidence type="ECO:0000256" key="8">
    <source>
        <dbReference type="ARBA" id="ARBA00022679"/>
    </source>
</evidence>
<evidence type="ECO:0000256" key="12">
    <source>
        <dbReference type="ARBA" id="ARBA00023239"/>
    </source>
</evidence>
<evidence type="ECO:0000313" key="16">
    <source>
        <dbReference type="EMBL" id="NNG35000.1"/>
    </source>
</evidence>
<dbReference type="HAMAP" id="MF_01520">
    <property type="entry name" value="IspDF"/>
    <property type="match status" value="1"/>
</dbReference>
<comment type="function">
    <text evidence="14">Bifunctional enzyme that catalyzes the formation of 4-diphosphocytidyl-2-C-methyl-D-erythritol from CTP and 2-C-methyl-D-erythritol 4-phosphate (MEP) (IspD), and catalyzes the conversion of 4-diphosphocytidyl-2-C-methyl-D-erythritol 2-phosphate (CDP-ME2P) to 2-C-methyl-D-erythritol 2,4-cyclodiphosphate (ME-CPP) with a corresponding release of cytidine 5-monophosphate (CMP) (IspF).</text>
</comment>
<feature type="binding site" evidence="14">
    <location>
        <position position="254"/>
    </location>
    <ligand>
        <name>a divalent metal cation</name>
        <dbReference type="ChEBI" id="CHEBI:60240"/>
    </ligand>
</feature>
<evidence type="ECO:0000256" key="7">
    <source>
        <dbReference type="ARBA" id="ARBA00009789"/>
    </source>
</evidence>
<dbReference type="AlphaFoldDB" id="A0A849A943"/>
<evidence type="ECO:0000256" key="14">
    <source>
        <dbReference type="HAMAP-Rule" id="MF_01520"/>
    </source>
</evidence>
<dbReference type="NCBIfam" id="TIGR00453">
    <property type="entry name" value="ispD"/>
    <property type="match status" value="1"/>
</dbReference>
<evidence type="ECO:0000313" key="17">
    <source>
        <dbReference type="Proteomes" id="UP000562984"/>
    </source>
</evidence>
<evidence type="ECO:0000256" key="13">
    <source>
        <dbReference type="ARBA" id="ARBA00023268"/>
    </source>
</evidence>
<dbReference type="Gene3D" id="3.30.1330.50">
    <property type="entry name" value="2-C-methyl-D-erythritol 2,4-cyclodiphosphate synthase"/>
    <property type="match status" value="1"/>
</dbReference>
<dbReference type="FunFam" id="3.90.550.10:FF:000003">
    <property type="entry name" value="2-C-methyl-D-erythritol 4-phosphate cytidylyltransferase"/>
    <property type="match status" value="1"/>
</dbReference>
<feature type="binding site" evidence="14">
    <location>
        <begin position="252"/>
        <end position="254"/>
    </location>
    <ligand>
        <name>4-CDP-2-C-methyl-D-erythritol 2-phosphate</name>
        <dbReference type="ChEBI" id="CHEBI:57919"/>
    </ligand>
</feature>
<feature type="site" description="Positions MEP for the nucleophilic attack" evidence="14">
    <location>
        <position position="158"/>
    </location>
</feature>
<dbReference type="GO" id="GO:0046872">
    <property type="term" value="F:metal ion binding"/>
    <property type="evidence" value="ECO:0007669"/>
    <property type="project" value="UniProtKB-KW"/>
</dbReference>
<feature type="region of interest" description="2-C-methyl-D-erythritol 2,4-cyclodiphosphate synthase" evidence="14">
    <location>
        <begin position="246"/>
        <end position="398"/>
    </location>
</feature>
<dbReference type="SUPFAM" id="SSF53448">
    <property type="entry name" value="Nucleotide-diphospho-sugar transferases"/>
    <property type="match status" value="1"/>
</dbReference>
<comment type="caution">
    <text evidence="14">Lacks conserved residue(s) required for the propagation of feature annotation.</text>
</comment>
<accession>A0A849A943</accession>
<dbReference type="Gene3D" id="3.90.550.10">
    <property type="entry name" value="Spore Coat Polysaccharide Biosynthesis Protein SpsA, Chain A"/>
    <property type="match status" value="1"/>
</dbReference>
<evidence type="ECO:0000256" key="3">
    <source>
        <dbReference type="ARBA" id="ARBA00001968"/>
    </source>
</evidence>
<dbReference type="Proteomes" id="UP000562984">
    <property type="component" value="Unassembled WGS sequence"/>
</dbReference>
<gene>
    <name evidence="14" type="primary">ispDF</name>
    <name evidence="16" type="ORF">HKD39_04580</name>
</gene>
<dbReference type="InterPro" id="IPR001228">
    <property type="entry name" value="IspD"/>
</dbReference>
<dbReference type="InterPro" id="IPR029044">
    <property type="entry name" value="Nucleotide-diphossugar_trans"/>
</dbReference>
<evidence type="ECO:0000256" key="1">
    <source>
        <dbReference type="ARBA" id="ARBA00000200"/>
    </source>
</evidence>
<feature type="binding site" evidence="14">
    <location>
        <position position="286"/>
    </location>
    <ligand>
        <name>a divalent metal cation</name>
        <dbReference type="ChEBI" id="CHEBI:60240"/>
    </ligand>
</feature>
<evidence type="ECO:0000256" key="5">
    <source>
        <dbReference type="ARBA" id="ARBA00004787"/>
    </source>
</evidence>
<dbReference type="PANTHER" id="PTHR32125:SF4">
    <property type="entry name" value="2-C-METHYL-D-ERYTHRITOL 4-PHOSPHATE CYTIDYLYLTRANSFERASE, CHLOROPLASTIC"/>
    <property type="match status" value="1"/>
</dbReference>
<comment type="pathway">
    <text evidence="4 14">Isoprenoid biosynthesis; isopentenyl diphosphate biosynthesis via DXP pathway; isopentenyl diphosphate from 1-deoxy-D-xylulose 5-phosphate: step 4/6.</text>
</comment>
<comment type="similarity">
    <text evidence="14">In the C-terminal section; belongs to the IspF family.</text>
</comment>
<dbReference type="InterPro" id="IPR026596">
    <property type="entry name" value="IspD/F"/>
</dbReference>
<comment type="similarity">
    <text evidence="6">Belongs to the IspF family.</text>
</comment>
<keyword evidence="8 14" id="KW-0808">Transferase</keyword>
<dbReference type="GO" id="GO:0008685">
    <property type="term" value="F:2-C-methyl-D-erythritol 2,4-cyclodiphosphate synthase activity"/>
    <property type="evidence" value="ECO:0007669"/>
    <property type="project" value="UniProtKB-UniRule"/>
</dbReference>
<dbReference type="SUPFAM" id="SSF69765">
    <property type="entry name" value="IpsF-like"/>
    <property type="match status" value="1"/>
</dbReference>
<dbReference type="HAMAP" id="MF_00108">
    <property type="entry name" value="IspD"/>
    <property type="match status" value="1"/>
</dbReference>
<dbReference type="InterPro" id="IPR036571">
    <property type="entry name" value="MECDP_synthase_sf"/>
</dbReference>
<dbReference type="InterPro" id="IPR020555">
    <property type="entry name" value="MECDP_synthase_CS"/>
</dbReference>
<feature type="domain" description="2-C-methyl-D-erythritol 2,4-cyclodiphosphate synthase" evidence="15">
    <location>
        <begin position="245"/>
        <end position="395"/>
    </location>
</feature>
<dbReference type="InterPro" id="IPR003526">
    <property type="entry name" value="MECDP_synthase"/>
</dbReference>
<feature type="binding site" evidence="14">
    <location>
        <begin position="373"/>
        <end position="376"/>
    </location>
    <ligand>
        <name>4-CDP-2-C-methyl-D-erythritol 2-phosphate</name>
        <dbReference type="ChEBI" id="CHEBI:57919"/>
    </ligand>
</feature>
<feature type="binding site" evidence="14">
    <location>
        <begin position="300"/>
        <end position="302"/>
    </location>
    <ligand>
        <name>4-CDP-2-C-methyl-D-erythritol 2-phosphate</name>
        <dbReference type="ChEBI" id="CHEBI:57919"/>
    </ligand>
</feature>
<keyword evidence="12 14" id="KW-0456">Lyase</keyword>
<dbReference type="RefSeq" id="WP_171198648.1">
    <property type="nucleotide sequence ID" value="NZ_JABEND010000002.1"/>
</dbReference>
<comment type="pathway">
    <text evidence="5 14">Isoprenoid biosynthesis; isopentenyl diphosphate biosynthesis via DXP pathway; isopentenyl diphosphate from 1-deoxy-D-xylulose 5-phosphate: step 2/6.</text>
</comment>
<keyword evidence="17" id="KW-1185">Reference proteome</keyword>
<feature type="site" description="Positions MEP for the nucleophilic attack" evidence="14">
    <location>
        <position position="216"/>
    </location>
</feature>
<dbReference type="CDD" id="cd02516">
    <property type="entry name" value="CDP-ME_synthetase"/>
    <property type="match status" value="1"/>
</dbReference>
<comment type="catalytic activity">
    <reaction evidence="2 14">
        <text>2-C-methyl-D-erythritol 4-phosphate + CTP + H(+) = 4-CDP-2-C-methyl-D-erythritol + diphosphate</text>
        <dbReference type="Rhea" id="RHEA:13429"/>
        <dbReference type="ChEBI" id="CHEBI:15378"/>
        <dbReference type="ChEBI" id="CHEBI:33019"/>
        <dbReference type="ChEBI" id="CHEBI:37563"/>
        <dbReference type="ChEBI" id="CHEBI:57823"/>
        <dbReference type="ChEBI" id="CHEBI:58262"/>
        <dbReference type="EC" id="2.7.7.60"/>
    </reaction>
</comment>
<sequence length="398" mass="39649">MAAHLSGSVVALVPAAGSGQRLGAGMPKAFVEVGGRALVAHAVDALLAGGVDHVVVATPADQLDAARAALPAEVLLVAGGADRTESVRLALQAADAQWPDAAIVLVHDAARSFAPPRLVADVIAAVRRGADAVVPVLAVADTIRGVDDEGHSTGVVDRERLRAMQTPQGFTAGLLRRAHAAATDHGAGGSATDDAALVERLAEPVTLIPGDPAAAKVTTPADLAAVRAARADTTGLGSVPAAAGLRVGSGLDVHPIEVGRECWLAGLLFPDADGCAGHSDGDVAAHALCDAVLSAAGLGDLGAVFGTDDPAWRGASGSTLLAEVGRRVELAGYRVLNATVQVIANRPRLAPRRAEAEQTLSTVLGAPVSVAGTTTDGLGLTGRGEGRAALATALIAGR</sequence>
<dbReference type="InterPro" id="IPR034683">
    <property type="entry name" value="IspD/TarI"/>
</dbReference>
<keyword evidence="9 14" id="KW-0548">Nucleotidyltransferase</keyword>
<feature type="site" description="Transition state stabilizer" evidence="14">
    <location>
        <position position="278"/>
    </location>
</feature>
<evidence type="ECO:0000259" key="15">
    <source>
        <dbReference type="Pfam" id="PF02542"/>
    </source>
</evidence>
<reference evidence="16 17" key="1">
    <citation type="submission" date="2020-05" db="EMBL/GenBank/DDBJ databases">
        <title>Nakamurella sp. DB0629 isolated from air conditioner.</title>
        <authorList>
            <person name="Kim D.H."/>
            <person name="Kim D.-U."/>
        </authorList>
    </citation>
    <scope>NUCLEOTIDE SEQUENCE [LARGE SCALE GENOMIC DNA]</scope>
    <source>
        <strain evidence="16 17">DB0629</strain>
    </source>
</reference>
<feature type="region of interest" description="2-C-methyl-D-erythritol 4-phosphate cytidylyltransferase" evidence="14">
    <location>
        <begin position="1"/>
        <end position="245"/>
    </location>
</feature>
<evidence type="ECO:0000256" key="4">
    <source>
        <dbReference type="ARBA" id="ARBA00004709"/>
    </source>
</evidence>
<dbReference type="PROSITE" id="PS01295">
    <property type="entry name" value="ISPD"/>
    <property type="match status" value="1"/>
</dbReference>
<dbReference type="CDD" id="cd00554">
    <property type="entry name" value="MECDP_synthase"/>
    <property type="match status" value="1"/>
</dbReference>
<protein>
    <recommendedName>
        <fullName evidence="14">Bifunctional enzyme IspD/IspF</fullName>
    </recommendedName>
    <domain>
        <recommendedName>
            <fullName evidence="14">2-C-methyl-D-erythritol 4-phosphate cytidylyltransferase</fullName>
            <ecNumber evidence="14">2.7.7.60</ecNumber>
        </recommendedName>
        <alternativeName>
            <fullName evidence="14">4-diphosphocytidyl-2C-methyl-D-erythritol synthase</fullName>
        </alternativeName>
        <alternativeName>
            <fullName evidence="14">MEP cytidylyltransferase</fullName>
            <shortName evidence="14">MCT</shortName>
        </alternativeName>
    </domain>
    <domain>
        <recommendedName>
            <fullName evidence="14">2-C-methyl-D-erythritol 2,4-cyclodiphosphate synthase</fullName>
            <shortName evidence="14">MECDP-synthase</shortName>
            <shortName evidence="14">MECPP-synthase</shortName>
            <shortName evidence="14">MECPS</shortName>
            <ecNumber evidence="14">4.6.1.12</ecNumber>
        </recommendedName>
    </domain>
</protein>
<evidence type="ECO:0000256" key="10">
    <source>
        <dbReference type="ARBA" id="ARBA00022723"/>
    </source>
</evidence>
<evidence type="ECO:0000256" key="9">
    <source>
        <dbReference type="ARBA" id="ARBA00022695"/>
    </source>
</evidence>
<feature type="binding site" evidence="14">
    <location>
        <position position="252"/>
    </location>
    <ligand>
        <name>a divalent metal cation</name>
        <dbReference type="ChEBI" id="CHEBI:60240"/>
    </ligand>
</feature>
<name>A0A849A943_9ACTN</name>
<comment type="similarity">
    <text evidence="7">Belongs to the IspD/TarI cytidylyltransferase family. IspD subfamily.</text>
</comment>
<dbReference type="NCBIfam" id="TIGR00151">
    <property type="entry name" value="ispF"/>
    <property type="match status" value="1"/>
</dbReference>
<organism evidence="16 17">
    <name type="scientific">Nakamurella aerolata</name>
    <dbReference type="NCBI Taxonomy" id="1656892"/>
    <lineage>
        <taxon>Bacteria</taxon>
        <taxon>Bacillati</taxon>
        <taxon>Actinomycetota</taxon>
        <taxon>Actinomycetes</taxon>
        <taxon>Nakamurellales</taxon>
        <taxon>Nakamurellaceae</taxon>
        <taxon>Nakamurella</taxon>
    </lineage>
</organism>